<dbReference type="InterPro" id="IPR050570">
    <property type="entry name" value="Cell_wall_metabolism_enzyme"/>
</dbReference>
<feature type="coiled-coil region" evidence="2">
    <location>
        <begin position="24"/>
        <end position="86"/>
    </location>
</feature>
<keyword evidence="1 3" id="KW-0732">Signal</keyword>
<feature type="domain" description="M23ase beta-sheet core" evidence="4">
    <location>
        <begin position="281"/>
        <end position="373"/>
    </location>
</feature>
<evidence type="ECO:0000256" key="2">
    <source>
        <dbReference type="SAM" id="Coils"/>
    </source>
</evidence>
<protein>
    <submittedName>
        <fullName evidence="5">Peptidase M23</fullName>
    </submittedName>
</protein>
<accession>A0ABQ5QIJ2</accession>
<dbReference type="Proteomes" id="UP001165069">
    <property type="component" value="Unassembled WGS sequence"/>
</dbReference>
<dbReference type="CDD" id="cd12797">
    <property type="entry name" value="M23_peptidase"/>
    <property type="match status" value="1"/>
</dbReference>
<proteinExistence type="predicted"/>
<comment type="caution">
    <text evidence="5">The sequence shown here is derived from an EMBL/GenBank/DDBJ whole genome shotgun (WGS) entry which is preliminary data.</text>
</comment>
<dbReference type="Pfam" id="PF01551">
    <property type="entry name" value="Peptidase_M23"/>
    <property type="match status" value="1"/>
</dbReference>
<evidence type="ECO:0000259" key="4">
    <source>
        <dbReference type="Pfam" id="PF01551"/>
    </source>
</evidence>
<evidence type="ECO:0000256" key="3">
    <source>
        <dbReference type="SAM" id="SignalP"/>
    </source>
</evidence>
<evidence type="ECO:0000313" key="5">
    <source>
        <dbReference type="EMBL" id="GLH74404.1"/>
    </source>
</evidence>
<evidence type="ECO:0000313" key="6">
    <source>
        <dbReference type="Proteomes" id="UP001165069"/>
    </source>
</evidence>
<reference evidence="5 6" key="1">
    <citation type="journal article" date="2023" name="Antonie Van Leeuwenhoek">
        <title>Mesoterricola silvestris gen. nov., sp. nov., Mesoterricola sediminis sp. nov., Geothrix oryzae sp. nov., Geothrix edaphica sp. nov., Geothrix rubra sp. nov., and Geothrix limicola sp. nov., six novel members of Acidobacteriota isolated from soils.</title>
        <authorList>
            <person name="Itoh H."/>
            <person name="Sugisawa Y."/>
            <person name="Mise K."/>
            <person name="Xu Z."/>
            <person name="Kuniyasu M."/>
            <person name="Ushijima N."/>
            <person name="Kawano K."/>
            <person name="Kobayashi E."/>
            <person name="Shiratori Y."/>
            <person name="Masuda Y."/>
            <person name="Senoo K."/>
        </authorList>
    </citation>
    <scope>NUCLEOTIDE SEQUENCE [LARGE SCALE GENOMIC DNA]</scope>
    <source>
        <strain evidence="5 6">Red804</strain>
    </source>
</reference>
<dbReference type="Gene3D" id="2.70.70.10">
    <property type="entry name" value="Glucose Permease (Domain IIA)"/>
    <property type="match status" value="1"/>
</dbReference>
<dbReference type="InterPro" id="IPR016047">
    <property type="entry name" value="M23ase_b-sheet_dom"/>
</dbReference>
<dbReference type="SUPFAM" id="SSF51261">
    <property type="entry name" value="Duplicated hybrid motif"/>
    <property type="match status" value="1"/>
</dbReference>
<organism evidence="5 6">
    <name type="scientific">Geothrix limicola</name>
    <dbReference type="NCBI Taxonomy" id="2927978"/>
    <lineage>
        <taxon>Bacteria</taxon>
        <taxon>Pseudomonadati</taxon>
        <taxon>Acidobacteriota</taxon>
        <taxon>Holophagae</taxon>
        <taxon>Holophagales</taxon>
        <taxon>Holophagaceae</taxon>
        <taxon>Geothrix</taxon>
    </lineage>
</organism>
<keyword evidence="6" id="KW-1185">Reference proteome</keyword>
<feature type="chain" id="PRO_5045474002" evidence="3">
    <location>
        <begin position="25"/>
        <end position="382"/>
    </location>
</feature>
<feature type="signal peptide" evidence="3">
    <location>
        <begin position="1"/>
        <end position="24"/>
    </location>
</feature>
<evidence type="ECO:0000256" key="1">
    <source>
        <dbReference type="ARBA" id="ARBA00022729"/>
    </source>
</evidence>
<dbReference type="InterPro" id="IPR011055">
    <property type="entry name" value="Dup_hybrid_motif"/>
</dbReference>
<gene>
    <name evidence="5" type="ORF">GETHLI_29060</name>
</gene>
<name>A0ABQ5QIJ2_9BACT</name>
<keyword evidence="2" id="KW-0175">Coiled coil</keyword>
<dbReference type="PANTHER" id="PTHR21666">
    <property type="entry name" value="PEPTIDASE-RELATED"/>
    <property type="match status" value="1"/>
</dbReference>
<dbReference type="PANTHER" id="PTHR21666:SF289">
    <property type="entry name" value="L-ALA--D-GLU ENDOPEPTIDASE"/>
    <property type="match status" value="1"/>
</dbReference>
<dbReference type="RefSeq" id="WP_285576670.1">
    <property type="nucleotide sequence ID" value="NZ_BSDE01000006.1"/>
</dbReference>
<dbReference type="EMBL" id="BSDE01000006">
    <property type="protein sequence ID" value="GLH74404.1"/>
    <property type="molecule type" value="Genomic_DNA"/>
</dbReference>
<dbReference type="Gene3D" id="6.10.250.3150">
    <property type="match status" value="1"/>
</dbReference>
<sequence length="382" mass="42408">MRPLPRFLPLLLPLCLLAQGAQEAADLRQKLAAIQGRLNQVDQQLDSLKKRRKGVLVEIQGISLQRDKAKAQVEGARLRRDQAQSEVQVIGREQARIQGEVRRLQGDLRQQVRWMQALGPWGDLGFYTTFKDLEAWLVRGRMLAWARLQERKQLDLIHRLQGDLAVKEKALKEVLARLAAEEKEAAQLQAALRLQEEKLNGFLDGLQKDEAAQKQAQAELAEEAVQLERLLSGLLVKPKGEAFEPAVAFANLRGELPQPVEGSLALGFGEHLHPRFHTKTMQSGLLISASGGAPVAAVADGKVAFSDYYQSYGPMVILDHGGGWFTLYTHLLGLSVSKGQVLKAGESLGAVGDTVDGPRLGFEIRHQAQPQDPQKWLKKKYR</sequence>
<feature type="coiled-coil region" evidence="2">
    <location>
        <begin position="164"/>
        <end position="198"/>
    </location>
</feature>